<feature type="compositionally biased region" description="Polar residues" evidence="1">
    <location>
        <begin position="433"/>
        <end position="446"/>
    </location>
</feature>
<reference evidence="3" key="1">
    <citation type="journal article" date="2023" name="Nat. Commun.">
        <title>Diploid and tetraploid genomes of Acorus and the evolution of monocots.</title>
        <authorList>
            <person name="Ma L."/>
            <person name="Liu K.W."/>
            <person name="Li Z."/>
            <person name="Hsiao Y.Y."/>
            <person name="Qi Y."/>
            <person name="Fu T."/>
            <person name="Tang G.D."/>
            <person name="Zhang D."/>
            <person name="Sun W.H."/>
            <person name="Liu D.K."/>
            <person name="Li Y."/>
            <person name="Chen G.Z."/>
            <person name="Liu X.D."/>
            <person name="Liao X.Y."/>
            <person name="Jiang Y.T."/>
            <person name="Yu X."/>
            <person name="Hao Y."/>
            <person name="Huang J."/>
            <person name="Zhao X.W."/>
            <person name="Ke S."/>
            <person name="Chen Y.Y."/>
            <person name="Wu W.L."/>
            <person name="Hsu J.L."/>
            <person name="Lin Y.F."/>
            <person name="Huang M.D."/>
            <person name="Li C.Y."/>
            <person name="Huang L."/>
            <person name="Wang Z.W."/>
            <person name="Zhao X."/>
            <person name="Zhong W.Y."/>
            <person name="Peng D.H."/>
            <person name="Ahmad S."/>
            <person name="Lan S."/>
            <person name="Zhang J.S."/>
            <person name="Tsai W.C."/>
            <person name="Van de Peer Y."/>
            <person name="Liu Z.J."/>
        </authorList>
    </citation>
    <scope>NUCLEOTIDE SEQUENCE</scope>
    <source>
        <strain evidence="3">CP</strain>
    </source>
</reference>
<feature type="domain" description="CCHC-type" evidence="2">
    <location>
        <begin position="38"/>
        <end position="54"/>
    </location>
</feature>
<dbReference type="AlphaFoldDB" id="A0AAV9DCB0"/>
<dbReference type="SUPFAM" id="SSF57756">
    <property type="entry name" value="Retrovirus zinc finger-like domains"/>
    <property type="match status" value="1"/>
</dbReference>
<dbReference type="Gene3D" id="4.10.60.10">
    <property type="entry name" value="Zinc finger, CCHC-type"/>
    <property type="match status" value="1"/>
</dbReference>
<feature type="region of interest" description="Disordered" evidence="1">
    <location>
        <begin position="1"/>
        <end position="32"/>
    </location>
</feature>
<feature type="domain" description="CCHC-type" evidence="2">
    <location>
        <begin position="57"/>
        <end position="73"/>
    </location>
</feature>
<dbReference type="GO" id="GO:0008270">
    <property type="term" value="F:zinc ion binding"/>
    <property type="evidence" value="ECO:0007669"/>
    <property type="project" value="InterPro"/>
</dbReference>
<evidence type="ECO:0000313" key="3">
    <source>
        <dbReference type="EMBL" id="KAK1298559.1"/>
    </source>
</evidence>
<accession>A0AAV9DCB0</accession>
<dbReference type="EMBL" id="JAUJYO010000014">
    <property type="protein sequence ID" value="KAK1298559.1"/>
    <property type="molecule type" value="Genomic_DNA"/>
</dbReference>
<dbReference type="Proteomes" id="UP001180020">
    <property type="component" value="Unassembled WGS sequence"/>
</dbReference>
<feature type="region of interest" description="Disordered" evidence="1">
    <location>
        <begin position="431"/>
        <end position="456"/>
    </location>
</feature>
<sequence length="510" mass="55764">MEVGKKRRAKGRFEAGSSQRGDRKGGNGADAADRRGRRCFRCLGVGHITAACREPATCWRCRGVGHRKSGCKFVFSTPKVPRRTTQVTLKSDIKVPRVTVCWSKEVQDRVSNLQRCVLADWAGTEVLACGELVHLLKQRWNNLDFSNTGWLCRDRAIIRLPSINDRDLLLAEGSLMVDGGIVLFSACDILTGASGELGSSRKILLSGVPLAWRTEEAIRTIVEPLGWFQSMFEDASGEEAFPPVRVSVLANSGIRFPDSIEVCFGGWTGVVSVKEEDDSHFRSYVAAVRNNSSDRKISSRGGRKDAVPMNYDRRRKVDTDIGLVSDTGALSAEQLGERPETLCKGRLDGGLSNQPYVMETGDILALPQSGGEEDGTSSVAGQEPSDKMEVQQQDMQNGETPLFKESFQSDREVTFLGVNIGVSPSLVKPPQLANASHSPSLGSTPSIRDALGPGSWANQVGEDGVARWVWFNRTPGGESDHSYSDPARGTGFRRIRISWTYLGEGHFARL</sequence>
<reference evidence="3" key="2">
    <citation type="submission" date="2023-06" db="EMBL/GenBank/DDBJ databases">
        <authorList>
            <person name="Ma L."/>
            <person name="Liu K.-W."/>
            <person name="Li Z."/>
            <person name="Hsiao Y.-Y."/>
            <person name="Qi Y."/>
            <person name="Fu T."/>
            <person name="Tang G."/>
            <person name="Zhang D."/>
            <person name="Sun W.-H."/>
            <person name="Liu D.-K."/>
            <person name="Li Y."/>
            <person name="Chen G.-Z."/>
            <person name="Liu X.-D."/>
            <person name="Liao X.-Y."/>
            <person name="Jiang Y.-T."/>
            <person name="Yu X."/>
            <person name="Hao Y."/>
            <person name="Huang J."/>
            <person name="Zhao X.-W."/>
            <person name="Ke S."/>
            <person name="Chen Y.-Y."/>
            <person name="Wu W.-L."/>
            <person name="Hsu J.-L."/>
            <person name="Lin Y.-F."/>
            <person name="Huang M.-D."/>
            <person name="Li C.-Y."/>
            <person name="Huang L."/>
            <person name="Wang Z.-W."/>
            <person name="Zhao X."/>
            <person name="Zhong W.-Y."/>
            <person name="Peng D.-H."/>
            <person name="Ahmad S."/>
            <person name="Lan S."/>
            <person name="Zhang J.-S."/>
            <person name="Tsai W.-C."/>
            <person name="Van De Peer Y."/>
            <person name="Liu Z.-J."/>
        </authorList>
    </citation>
    <scope>NUCLEOTIDE SEQUENCE</scope>
    <source>
        <strain evidence="3">CP</strain>
        <tissue evidence="3">Leaves</tissue>
    </source>
</reference>
<evidence type="ECO:0000256" key="1">
    <source>
        <dbReference type="SAM" id="MobiDB-lite"/>
    </source>
</evidence>
<dbReference type="SMART" id="SM00343">
    <property type="entry name" value="ZnF_C2HC"/>
    <property type="match status" value="2"/>
</dbReference>
<name>A0AAV9DCB0_ACOCL</name>
<evidence type="ECO:0000259" key="2">
    <source>
        <dbReference type="SMART" id="SM00343"/>
    </source>
</evidence>
<feature type="compositionally biased region" description="Basic residues" evidence="1">
    <location>
        <begin position="1"/>
        <end position="10"/>
    </location>
</feature>
<keyword evidence="4" id="KW-1185">Reference proteome</keyword>
<proteinExistence type="predicted"/>
<gene>
    <name evidence="3" type="ORF">QJS10_CPB14g01403</name>
</gene>
<comment type="caution">
    <text evidence="3">The sequence shown here is derived from an EMBL/GenBank/DDBJ whole genome shotgun (WGS) entry which is preliminary data.</text>
</comment>
<organism evidence="3 4">
    <name type="scientific">Acorus calamus</name>
    <name type="common">Sweet flag</name>
    <dbReference type="NCBI Taxonomy" id="4465"/>
    <lineage>
        <taxon>Eukaryota</taxon>
        <taxon>Viridiplantae</taxon>
        <taxon>Streptophyta</taxon>
        <taxon>Embryophyta</taxon>
        <taxon>Tracheophyta</taxon>
        <taxon>Spermatophyta</taxon>
        <taxon>Magnoliopsida</taxon>
        <taxon>Liliopsida</taxon>
        <taxon>Acoraceae</taxon>
        <taxon>Acorus</taxon>
    </lineage>
</organism>
<protein>
    <recommendedName>
        <fullName evidence="2">CCHC-type domain-containing protein</fullName>
    </recommendedName>
</protein>
<dbReference type="GO" id="GO:0003676">
    <property type="term" value="F:nucleic acid binding"/>
    <property type="evidence" value="ECO:0007669"/>
    <property type="project" value="InterPro"/>
</dbReference>
<dbReference type="InterPro" id="IPR036875">
    <property type="entry name" value="Znf_CCHC_sf"/>
</dbReference>
<evidence type="ECO:0000313" key="4">
    <source>
        <dbReference type="Proteomes" id="UP001180020"/>
    </source>
</evidence>
<dbReference type="InterPro" id="IPR001878">
    <property type="entry name" value="Znf_CCHC"/>
</dbReference>